<reference evidence="2 3" key="1">
    <citation type="journal article" date="2018" name="Nat. Ecol. Evol.">
        <title>Pezizomycetes genomes reveal the molecular basis of ectomycorrhizal truffle lifestyle.</title>
        <authorList>
            <person name="Murat C."/>
            <person name="Payen T."/>
            <person name="Noel B."/>
            <person name="Kuo A."/>
            <person name="Morin E."/>
            <person name="Chen J."/>
            <person name="Kohler A."/>
            <person name="Krizsan K."/>
            <person name="Balestrini R."/>
            <person name="Da Silva C."/>
            <person name="Montanini B."/>
            <person name="Hainaut M."/>
            <person name="Levati E."/>
            <person name="Barry K.W."/>
            <person name="Belfiori B."/>
            <person name="Cichocki N."/>
            <person name="Clum A."/>
            <person name="Dockter R.B."/>
            <person name="Fauchery L."/>
            <person name="Guy J."/>
            <person name="Iotti M."/>
            <person name="Le Tacon F."/>
            <person name="Lindquist E.A."/>
            <person name="Lipzen A."/>
            <person name="Malagnac F."/>
            <person name="Mello A."/>
            <person name="Molinier V."/>
            <person name="Miyauchi S."/>
            <person name="Poulain J."/>
            <person name="Riccioni C."/>
            <person name="Rubini A."/>
            <person name="Sitrit Y."/>
            <person name="Splivallo R."/>
            <person name="Traeger S."/>
            <person name="Wang M."/>
            <person name="Zifcakova L."/>
            <person name="Wipf D."/>
            <person name="Zambonelli A."/>
            <person name="Paolocci F."/>
            <person name="Nowrousian M."/>
            <person name="Ottonello S."/>
            <person name="Baldrian P."/>
            <person name="Spatafora J.W."/>
            <person name="Henrissat B."/>
            <person name="Nagy L.G."/>
            <person name="Aury J.M."/>
            <person name="Wincker P."/>
            <person name="Grigoriev I.V."/>
            <person name="Bonfante P."/>
            <person name="Martin F.M."/>
        </authorList>
    </citation>
    <scope>NUCLEOTIDE SEQUENCE [LARGE SCALE GENOMIC DNA]</scope>
    <source>
        <strain evidence="2 3">RN42</strain>
    </source>
</reference>
<evidence type="ECO:0000313" key="2">
    <source>
        <dbReference type="EMBL" id="RPA81669.1"/>
    </source>
</evidence>
<dbReference type="EMBL" id="ML119677">
    <property type="protein sequence ID" value="RPA81669.1"/>
    <property type="molecule type" value="Genomic_DNA"/>
</dbReference>
<sequence>MNRILQSSSTTSGGMPFFRPVTSTPPTPHSDPEISTIALADASNRWTSLRCWLCDVHGILIGRQCPVGSASSPETTEEPCGNDMKLSKSFPDSSKYTYSAALLLISSMVWTTLGLLCSVMELHTVAIPSLRSRTASGHNFGCLDGKGVGFIFTTVIAKPSRCTFFVSICHY</sequence>
<evidence type="ECO:0000256" key="1">
    <source>
        <dbReference type="SAM" id="MobiDB-lite"/>
    </source>
</evidence>
<keyword evidence="3" id="KW-1185">Reference proteome</keyword>
<accession>A0A3N4I6H9</accession>
<evidence type="ECO:0000313" key="3">
    <source>
        <dbReference type="Proteomes" id="UP000275078"/>
    </source>
</evidence>
<protein>
    <submittedName>
        <fullName evidence="2">Uncharacterized protein</fullName>
    </submittedName>
</protein>
<name>A0A3N4I6H9_ASCIM</name>
<dbReference type="AlphaFoldDB" id="A0A3N4I6H9"/>
<proteinExistence type="predicted"/>
<gene>
    <name evidence="2" type="ORF">BJ508DRAFT_414607</name>
</gene>
<feature type="compositionally biased region" description="Polar residues" evidence="1">
    <location>
        <begin position="1"/>
        <end position="13"/>
    </location>
</feature>
<organism evidence="2 3">
    <name type="scientific">Ascobolus immersus RN42</name>
    <dbReference type="NCBI Taxonomy" id="1160509"/>
    <lineage>
        <taxon>Eukaryota</taxon>
        <taxon>Fungi</taxon>
        <taxon>Dikarya</taxon>
        <taxon>Ascomycota</taxon>
        <taxon>Pezizomycotina</taxon>
        <taxon>Pezizomycetes</taxon>
        <taxon>Pezizales</taxon>
        <taxon>Ascobolaceae</taxon>
        <taxon>Ascobolus</taxon>
    </lineage>
</organism>
<dbReference type="Proteomes" id="UP000275078">
    <property type="component" value="Unassembled WGS sequence"/>
</dbReference>
<feature type="region of interest" description="Disordered" evidence="1">
    <location>
        <begin position="1"/>
        <end position="31"/>
    </location>
</feature>